<sequence>MPEETPATPDPADTGAIEAAAPAAIEGPAPGPVATWLASQGFDTTALGPDHEGVEMLGVDASALPLVATALKATGFDYLQCQGGYDEGPGGRLVSFYHLVKMAAMVEQLAALADASGPLPAEAHPQEVRLKVFLPRDGALTIPSLYGLFRGADWQERETFDMFGISFEGHPHPKRLLMPEDWKGWPLRKDYVQPDFYEMQDAY</sequence>
<dbReference type="GO" id="GO:0016655">
    <property type="term" value="F:oxidoreductase activity, acting on NAD(P)H, quinone or similar compound as acceptor"/>
    <property type="evidence" value="ECO:0007669"/>
    <property type="project" value="UniProtKB-UniRule"/>
</dbReference>
<dbReference type="PATRIC" id="fig|292564.3.peg.2024"/>
<dbReference type="GO" id="GO:0019684">
    <property type="term" value="P:photosynthesis, light reaction"/>
    <property type="evidence" value="ECO:0007669"/>
    <property type="project" value="UniProtKB-UniRule"/>
</dbReference>
<evidence type="ECO:0000256" key="2">
    <source>
        <dbReference type="ARBA" id="ARBA00022448"/>
    </source>
</evidence>
<comment type="subunit">
    <text evidence="3 5">NDH-1 can be composed of about 15 different subunits; different subcomplexes with different compositions have been identified which probably have different functions.</text>
</comment>
<comment type="similarity">
    <text evidence="1 3 4">Belongs to the complex I 30 kDa subunit family.</text>
</comment>
<proteinExistence type="inferred from homology"/>
<keyword evidence="3 5" id="KW-0472">Membrane</keyword>
<dbReference type="SUPFAM" id="SSF143243">
    <property type="entry name" value="Nqo5-like"/>
    <property type="match status" value="1"/>
</dbReference>
<dbReference type="EC" id="7.1.1.-" evidence="3"/>
<evidence type="ECO:0000313" key="8">
    <source>
        <dbReference type="Proteomes" id="UP000010388"/>
    </source>
</evidence>
<dbReference type="HOGENOM" id="CLU_042628_9_1_3"/>
<keyword evidence="3 4" id="KW-1278">Translocase</keyword>
<comment type="catalytic activity">
    <reaction evidence="3 5">
        <text>a plastoquinone + NADPH + (n+1) H(+)(in) = a plastoquinol + NADP(+) + n H(+)(out)</text>
        <dbReference type="Rhea" id="RHEA:42612"/>
        <dbReference type="Rhea" id="RHEA-COMP:9561"/>
        <dbReference type="Rhea" id="RHEA-COMP:9562"/>
        <dbReference type="ChEBI" id="CHEBI:15378"/>
        <dbReference type="ChEBI" id="CHEBI:17757"/>
        <dbReference type="ChEBI" id="CHEBI:57783"/>
        <dbReference type="ChEBI" id="CHEBI:58349"/>
        <dbReference type="ChEBI" id="CHEBI:62192"/>
    </reaction>
</comment>
<dbReference type="GO" id="GO:0008137">
    <property type="term" value="F:NADH dehydrogenase (ubiquinone) activity"/>
    <property type="evidence" value="ECO:0007669"/>
    <property type="project" value="UniProtKB-UniRule"/>
</dbReference>
<dbReference type="AlphaFoldDB" id="K9P772"/>
<comment type="subcellular location">
    <subcellularLocation>
        <location evidence="3 5">Cellular thylakoid membrane</location>
        <topology evidence="3 5">Peripheral membrane protein</topology>
        <orientation evidence="3 5">Cytoplasmic side</orientation>
    </subcellularLocation>
</comment>
<dbReference type="STRING" id="292564.Cyagr_2136"/>
<protein>
    <recommendedName>
        <fullName evidence="3">NAD(P)H-quinone oxidoreductase subunit J</fullName>
        <ecNumber evidence="3">7.1.1.-</ecNumber>
    </recommendedName>
    <alternativeName>
        <fullName evidence="3">NAD(P)H dehydrogenase, subunit J</fullName>
    </alternativeName>
    <alternativeName>
        <fullName evidence="3">NADH-plastoquinone oxidoreductase subunit J</fullName>
    </alternativeName>
    <alternativeName>
        <fullName evidence="3">NDH-1 subunit J</fullName>
        <shortName evidence="3">NDH-J</shortName>
    </alternativeName>
</protein>
<dbReference type="Gene3D" id="3.30.460.80">
    <property type="entry name" value="NADH:ubiquinone oxidoreductase, 30kDa subunit"/>
    <property type="match status" value="1"/>
</dbReference>
<comment type="function">
    <text evidence="3 5">NDH-1 shuttles electrons from an unknown electron donor, via FMN and iron-sulfur (Fe-S) centers, to quinones in the respiratory and/or the photosynthetic chain. The immediate electron acceptor for the enzyme in this species is believed to be plastoquinone. Couples the redox reaction to proton translocation, and thus conserves the redox energy in a proton gradient. Cyanobacterial NDH-1 also plays a role in inorganic carbon-concentration.</text>
</comment>
<gene>
    <name evidence="3" type="primary">ndhJ</name>
    <name evidence="7" type="ordered locus">Cyagr_2136</name>
</gene>
<dbReference type="GO" id="GO:0048038">
    <property type="term" value="F:quinone binding"/>
    <property type="evidence" value="ECO:0007669"/>
    <property type="project" value="UniProtKB-UniRule"/>
</dbReference>
<dbReference type="PANTHER" id="PTHR10884">
    <property type="entry name" value="NADH DEHYDROGENASE UBIQUINONE IRON-SULFUR PROTEIN 3"/>
    <property type="match status" value="1"/>
</dbReference>
<keyword evidence="3 4" id="KW-0520">NAD</keyword>
<dbReference type="Pfam" id="PF00329">
    <property type="entry name" value="Complex1_30kDa"/>
    <property type="match status" value="1"/>
</dbReference>
<dbReference type="Proteomes" id="UP000010388">
    <property type="component" value="Chromosome"/>
</dbReference>
<dbReference type="PANTHER" id="PTHR10884:SF14">
    <property type="entry name" value="NADH DEHYDROGENASE [UBIQUINONE] IRON-SULFUR PROTEIN 3, MITOCHONDRIAL"/>
    <property type="match status" value="1"/>
</dbReference>
<dbReference type="InterPro" id="IPR020396">
    <property type="entry name" value="NADH_UbQ_OxRdtase_CS"/>
</dbReference>
<feature type="domain" description="NADH:ubiquinone oxidoreductase 30kDa subunit" evidence="6">
    <location>
        <begin position="59"/>
        <end position="194"/>
    </location>
</feature>
<evidence type="ECO:0000313" key="7">
    <source>
        <dbReference type="EMBL" id="AFY29252.1"/>
    </source>
</evidence>
<dbReference type="KEGG" id="cgc:Cyagr_2136"/>
<dbReference type="InterPro" id="IPR037232">
    <property type="entry name" value="NADH_quin_OxRdtase_su_C/D-like"/>
</dbReference>
<keyword evidence="3 5" id="KW-0618">Plastoquinone</keyword>
<dbReference type="HAMAP" id="MF_01357">
    <property type="entry name" value="NDH1_NuoC"/>
    <property type="match status" value="1"/>
</dbReference>
<dbReference type="InterPro" id="IPR001268">
    <property type="entry name" value="NADH_UbQ_OxRdtase_30kDa_su"/>
</dbReference>
<keyword evidence="3 5" id="KW-0521">NADP</keyword>
<dbReference type="GO" id="GO:0031676">
    <property type="term" value="C:plasma membrane-derived thylakoid membrane"/>
    <property type="evidence" value="ECO:0007669"/>
    <property type="project" value="UniProtKB-SubCell"/>
</dbReference>
<dbReference type="InterPro" id="IPR010218">
    <property type="entry name" value="NADH_DH_suC"/>
</dbReference>
<dbReference type="EMBL" id="CP003495">
    <property type="protein sequence ID" value="AFY29252.1"/>
    <property type="molecule type" value="Genomic_DNA"/>
</dbReference>
<dbReference type="eggNOG" id="COG0852">
    <property type="taxonomic scope" value="Bacteria"/>
</dbReference>
<dbReference type="RefSeq" id="WP_015109695.1">
    <property type="nucleotide sequence ID" value="NC_019675.1"/>
</dbReference>
<dbReference type="PROSITE" id="PS00542">
    <property type="entry name" value="COMPLEX1_30K"/>
    <property type="match status" value="1"/>
</dbReference>
<keyword evidence="7" id="KW-0830">Ubiquinone</keyword>
<organism evidence="7 8">
    <name type="scientific">Cyanobium gracile (strain ATCC 27147 / PCC 6307)</name>
    <dbReference type="NCBI Taxonomy" id="292564"/>
    <lineage>
        <taxon>Bacteria</taxon>
        <taxon>Bacillati</taxon>
        <taxon>Cyanobacteriota</taxon>
        <taxon>Cyanophyceae</taxon>
        <taxon>Synechococcales</taxon>
        <taxon>Prochlorococcaceae</taxon>
        <taxon>Cyanobium</taxon>
    </lineage>
</organism>
<dbReference type="OrthoDB" id="9803286at2"/>
<evidence type="ECO:0000256" key="4">
    <source>
        <dbReference type="RuleBase" id="RU003456"/>
    </source>
</evidence>
<name>K9P772_CYAGP</name>
<reference evidence="8" key="1">
    <citation type="journal article" date="2013" name="Proc. Natl. Acad. Sci. U.S.A.">
        <title>Improving the coverage of the cyanobacterial phylum using diversity-driven genome sequencing.</title>
        <authorList>
            <person name="Shih P.M."/>
            <person name="Wu D."/>
            <person name="Latifi A."/>
            <person name="Axen S.D."/>
            <person name="Fewer D.P."/>
            <person name="Talla E."/>
            <person name="Calteau A."/>
            <person name="Cai F."/>
            <person name="Tandeau de Marsac N."/>
            <person name="Rippka R."/>
            <person name="Herdman M."/>
            <person name="Sivonen K."/>
            <person name="Coursin T."/>
            <person name="Laurent T."/>
            <person name="Goodwin L."/>
            <person name="Nolan M."/>
            <person name="Davenport K.W."/>
            <person name="Han C.S."/>
            <person name="Rubin E.M."/>
            <person name="Eisen J.A."/>
            <person name="Woyke T."/>
            <person name="Gugger M."/>
            <person name="Kerfeld C.A."/>
        </authorList>
    </citation>
    <scope>NUCLEOTIDE SEQUENCE [LARGE SCALE GENOMIC DNA]</scope>
    <source>
        <strain evidence="8">ATCC 27147 / PCC 6307</strain>
    </source>
</reference>
<evidence type="ECO:0000259" key="6">
    <source>
        <dbReference type="Pfam" id="PF00329"/>
    </source>
</evidence>
<evidence type="ECO:0000256" key="5">
    <source>
        <dbReference type="RuleBase" id="RU003581"/>
    </source>
</evidence>
<comment type="catalytic activity">
    <reaction evidence="3 5">
        <text>a plastoquinone + NADH + (n+1) H(+)(in) = a plastoquinol + NAD(+) + n H(+)(out)</text>
        <dbReference type="Rhea" id="RHEA:42608"/>
        <dbReference type="Rhea" id="RHEA-COMP:9561"/>
        <dbReference type="Rhea" id="RHEA-COMP:9562"/>
        <dbReference type="ChEBI" id="CHEBI:15378"/>
        <dbReference type="ChEBI" id="CHEBI:17757"/>
        <dbReference type="ChEBI" id="CHEBI:57540"/>
        <dbReference type="ChEBI" id="CHEBI:57945"/>
        <dbReference type="ChEBI" id="CHEBI:62192"/>
    </reaction>
</comment>
<keyword evidence="2 3" id="KW-0813">Transport</keyword>
<evidence type="ECO:0000256" key="1">
    <source>
        <dbReference type="ARBA" id="ARBA00007569"/>
    </source>
</evidence>
<dbReference type="NCBIfam" id="NF009141">
    <property type="entry name" value="PRK12494.1"/>
    <property type="match status" value="1"/>
</dbReference>
<accession>K9P772</accession>
<keyword evidence="3 5" id="KW-0874">Quinone</keyword>
<keyword evidence="3 5" id="KW-0793">Thylakoid</keyword>
<evidence type="ECO:0000256" key="3">
    <source>
        <dbReference type="HAMAP-Rule" id="MF_01357"/>
    </source>
</evidence>